<organism evidence="3 4">
    <name type="scientific">Virgisporangium ochraceum</name>
    <dbReference type="NCBI Taxonomy" id="65505"/>
    <lineage>
        <taxon>Bacteria</taxon>
        <taxon>Bacillati</taxon>
        <taxon>Actinomycetota</taxon>
        <taxon>Actinomycetes</taxon>
        <taxon>Micromonosporales</taxon>
        <taxon>Micromonosporaceae</taxon>
        <taxon>Virgisporangium</taxon>
    </lineage>
</organism>
<comment type="catalytic activity">
    <reaction evidence="2">
        <text>Ni(II)-pyridinium-3,5-bisthiocarboxylate mononucleotide = pyridinium-3,5-bisthiocarboxylate mononucleotide + Ni(2+)</text>
        <dbReference type="Rhea" id="RHEA:54784"/>
        <dbReference type="ChEBI" id="CHEBI:49786"/>
        <dbReference type="ChEBI" id="CHEBI:137372"/>
        <dbReference type="ChEBI" id="CHEBI:137373"/>
        <dbReference type="EC" id="4.99.1.12"/>
    </reaction>
</comment>
<gene>
    <name evidence="2" type="primary">larC</name>
    <name evidence="3" type="ORF">Voc01_074590</name>
</gene>
<dbReference type="PANTHER" id="PTHR36566">
    <property type="entry name" value="NICKEL INSERTION PROTEIN-RELATED"/>
    <property type="match status" value="1"/>
</dbReference>
<dbReference type="InterPro" id="IPR002822">
    <property type="entry name" value="Ni_insertion"/>
</dbReference>
<dbReference type="GO" id="GO:0016151">
    <property type="term" value="F:nickel cation binding"/>
    <property type="evidence" value="ECO:0007669"/>
    <property type="project" value="UniProtKB-UniRule"/>
</dbReference>
<keyword evidence="4" id="KW-1185">Reference proteome</keyword>
<evidence type="ECO:0000313" key="3">
    <source>
        <dbReference type="EMBL" id="GIJ72542.1"/>
    </source>
</evidence>
<dbReference type="GO" id="GO:0051604">
    <property type="term" value="P:protein maturation"/>
    <property type="evidence" value="ECO:0007669"/>
    <property type="project" value="UniProtKB-UniRule"/>
</dbReference>
<accession>A0A8J3ZYS0</accession>
<sequence length="411" mass="43063">MTGDRHAWIDASAGVAGDMLLGALVDAGADLGAVRRAVDAVVPGAVRLVTETVTRAGLRALRMRVEPLTTDAPHRTWTGVRDLLTNAALADRVRDRAVAVFARLADAEAHVHGTAARDVHFHEVGALDSIADIVGVCAALEDLGVATVTAGEVAVGSGRVRTAHGDLPVPVPAVARLSEGWRVRAGGTGELATPTGMATVRALATRCEDMPPMRVDVTGVGAGRRDPPGRANVVRVILGASTPDTVPDTDVEPTVLLEANVDDLDPRLWPEILAGLLRHGALDAWLVPIVMKKGRPAHTLCVLCRPDGAAALRERIFRDTTTLGVREGGPRRYALARTFVDVEVAGSTVAVKVGHARGAILQVMPEFDDVAALARRLDRPERQVLQDAATAAAAAGLVVGAPFPIRAADDR</sequence>
<evidence type="ECO:0000313" key="4">
    <source>
        <dbReference type="Proteomes" id="UP000635606"/>
    </source>
</evidence>
<keyword evidence="2" id="KW-0456">Lyase</keyword>
<evidence type="ECO:0000256" key="1">
    <source>
        <dbReference type="ARBA" id="ARBA00022596"/>
    </source>
</evidence>
<dbReference type="Proteomes" id="UP000635606">
    <property type="component" value="Unassembled WGS sequence"/>
</dbReference>
<name>A0A8J3ZYS0_9ACTN</name>
<dbReference type="AlphaFoldDB" id="A0A8J3ZYS0"/>
<proteinExistence type="inferred from homology"/>
<comment type="similarity">
    <text evidence="2">Belongs to the LarC family.</text>
</comment>
<comment type="caution">
    <text evidence="3">The sequence shown here is derived from an EMBL/GenBank/DDBJ whole genome shotgun (WGS) entry which is preliminary data.</text>
</comment>
<dbReference type="GO" id="GO:0016829">
    <property type="term" value="F:lyase activity"/>
    <property type="evidence" value="ECO:0007669"/>
    <property type="project" value="UniProtKB-UniRule"/>
</dbReference>
<comment type="function">
    <text evidence="2">Involved in the biosynthesis of a nickel-pincer cofactor ((SCS)Ni(II) pincer complex). Binds Ni(2+), and functions in nickel delivery to pyridinium-3,5-bisthiocarboxylic acid mononucleotide (P2TMN), to form the mature cofactor. Is thus probably required for the activation of nickel-pincer cofactor-dependent enzymes.</text>
</comment>
<dbReference type="EMBL" id="BOPH01000102">
    <property type="protein sequence ID" value="GIJ72542.1"/>
    <property type="molecule type" value="Genomic_DNA"/>
</dbReference>
<protein>
    <recommendedName>
        <fullName evidence="2">Pyridinium-3,5-bisthiocarboxylic acid mononucleotide nickel insertion protein</fullName>
        <shortName evidence="2">P2TMN nickel insertion protein</shortName>
        <ecNumber evidence="2">4.99.1.12</ecNumber>
    </recommendedName>
    <alternativeName>
        <fullName evidence="2">Nickel-pincer cofactor biosynthesis protein LarC</fullName>
    </alternativeName>
</protein>
<reference evidence="3" key="1">
    <citation type="submission" date="2021-01" db="EMBL/GenBank/DDBJ databases">
        <title>Whole genome shotgun sequence of Virgisporangium ochraceum NBRC 16418.</title>
        <authorList>
            <person name="Komaki H."/>
            <person name="Tamura T."/>
        </authorList>
    </citation>
    <scope>NUCLEOTIDE SEQUENCE</scope>
    <source>
        <strain evidence="3">NBRC 16418</strain>
    </source>
</reference>
<dbReference type="RefSeq" id="WP_203932395.1">
    <property type="nucleotide sequence ID" value="NZ_BOPH01000102.1"/>
</dbReference>
<evidence type="ECO:0000256" key="2">
    <source>
        <dbReference type="HAMAP-Rule" id="MF_01074"/>
    </source>
</evidence>
<dbReference type="Pfam" id="PF01969">
    <property type="entry name" value="Ni_insertion"/>
    <property type="match status" value="1"/>
</dbReference>
<dbReference type="Gene3D" id="3.30.70.1380">
    <property type="entry name" value="Transcriptional regulatory protein pf0864 domain like"/>
    <property type="match status" value="1"/>
</dbReference>
<dbReference type="EC" id="4.99.1.12" evidence="2"/>
<dbReference type="HAMAP" id="MF_01074">
    <property type="entry name" value="LarC"/>
    <property type="match status" value="1"/>
</dbReference>
<keyword evidence="1 2" id="KW-0533">Nickel</keyword>
<dbReference type="PANTHER" id="PTHR36566:SF1">
    <property type="entry name" value="PYRIDINIUM-3,5-BISTHIOCARBOXYLIC ACID MONONUCLEOTIDE NICKEL INSERTION PROTEIN"/>
    <property type="match status" value="1"/>
</dbReference>
<dbReference type="Gene3D" id="3.10.20.300">
    <property type="entry name" value="mk0293 like domain"/>
    <property type="match status" value="1"/>
</dbReference>
<dbReference type="NCBIfam" id="TIGR00299">
    <property type="entry name" value="nickel pincer cofactor biosynthesis protein LarC"/>
    <property type="match status" value="1"/>
</dbReference>